<dbReference type="AlphaFoldDB" id="A0A2U3DTN9"/>
<dbReference type="Proteomes" id="UP000245956">
    <property type="component" value="Unassembled WGS sequence"/>
</dbReference>
<feature type="domain" description="Zn(2)-C6 fungal-type" evidence="3">
    <location>
        <begin position="10"/>
        <end position="38"/>
    </location>
</feature>
<reference evidence="4" key="3">
    <citation type="submission" date="2023-11" db="EMBL/GenBank/DDBJ databases">
        <authorList>
            <person name="Beijen E."/>
            <person name="Ohm R.A."/>
        </authorList>
    </citation>
    <scope>NUCLEOTIDE SEQUENCE</scope>
    <source>
        <strain evidence="4">CBS 150709</strain>
    </source>
</reference>
<dbReference type="InterPro" id="IPR021858">
    <property type="entry name" value="Fun_TF"/>
</dbReference>
<organism evidence="5 6">
    <name type="scientific">Purpureocillium lilacinum</name>
    <name type="common">Paecilomyces lilacinus</name>
    <dbReference type="NCBI Taxonomy" id="33203"/>
    <lineage>
        <taxon>Eukaryota</taxon>
        <taxon>Fungi</taxon>
        <taxon>Dikarya</taxon>
        <taxon>Ascomycota</taxon>
        <taxon>Pezizomycotina</taxon>
        <taxon>Sordariomycetes</taxon>
        <taxon>Hypocreomycetidae</taxon>
        <taxon>Hypocreales</taxon>
        <taxon>Ophiocordycipitaceae</taxon>
        <taxon>Purpureocillium</taxon>
    </lineage>
</organism>
<proteinExistence type="predicted"/>
<dbReference type="PANTHER" id="PTHR47784">
    <property type="entry name" value="STEROL UPTAKE CONTROL PROTEIN 2"/>
    <property type="match status" value="1"/>
</dbReference>
<dbReference type="Pfam" id="PF00172">
    <property type="entry name" value="Zn_clus"/>
    <property type="match status" value="1"/>
</dbReference>
<dbReference type="PROSITE" id="PS00463">
    <property type="entry name" value="ZN2_CY6_FUNGAL_1"/>
    <property type="match status" value="1"/>
</dbReference>
<comment type="caution">
    <text evidence="5">The sequence shown here is derived from an EMBL/GenBank/DDBJ whole genome shotgun (WGS) entry which is preliminary data.</text>
</comment>
<gene>
    <name evidence="5" type="ORF">PCL_06815</name>
    <name evidence="4" type="ORF">Purlil1_9592</name>
</gene>
<dbReference type="EMBL" id="LCWV01000031">
    <property type="protein sequence ID" value="PWI65610.1"/>
    <property type="molecule type" value="Genomic_DNA"/>
</dbReference>
<dbReference type="GO" id="GO:0008270">
    <property type="term" value="F:zinc ion binding"/>
    <property type="evidence" value="ECO:0007669"/>
    <property type="project" value="InterPro"/>
</dbReference>
<keyword evidence="1" id="KW-0539">Nucleus</keyword>
<dbReference type="SUPFAM" id="SSF57701">
    <property type="entry name" value="Zn2/Cys6 DNA-binding domain"/>
    <property type="match status" value="1"/>
</dbReference>
<accession>A0A2U3DTN9</accession>
<name>A0A2U3DTN9_PURLI</name>
<evidence type="ECO:0000313" key="5">
    <source>
        <dbReference type="EMBL" id="PWI65610.1"/>
    </source>
</evidence>
<dbReference type="PANTHER" id="PTHR47784:SF7">
    <property type="entry name" value="ZN(II)2CYS6 TRANSCRIPTION FACTOR (EUROFUNG)"/>
    <property type="match status" value="1"/>
</dbReference>
<dbReference type="EMBL" id="JAWRVI010000044">
    <property type="protein sequence ID" value="KAK4086063.1"/>
    <property type="molecule type" value="Genomic_DNA"/>
</dbReference>
<evidence type="ECO:0000313" key="4">
    <source>
        <dbReference type="EMBL" id="KAK4086063.1"/>
    </source>
</evidence>
<dbReference type="PROSITE" id="PS50048">
    <property type="entry name" value="ZN2_CY6_FUNGAL_2"/>
    <property type="match status" value="1"/>
</dbReference>
<dbReference type="Proteomes" id="UP001287286">
    <property type="component" value="Unassembled WGS sequence"/>
</dbReference>
<dbReference type="InterPro" id="IPR053157">
    <property type="entry name" value="Sterol_Uptake_Regulator"/>
</dbReference>
<dbReference type="CDD" id="cd00067">
    <property type="entry name" value="GAL4"/>
    <property type="match status" value="1"/>
</dbReference>
<reference evidence="4 7" key="4">
    <citation type="journal article" date="2024" name="Microbiol. Resour. Announc.">
        <title>Genome annotations for the ascomycete fungi Trichoderma harzianum, Trichoderma aggressivum, and Purpureocillium lilacinum.</title>
        <authorList>
            <person name="Beijen E.P.W."/>
            <person name="Ohm R.A."/>
        </authorList>
    </citation>
    <scope>NUCLEOTIDE SEQUENCE [LARGE SCALE GENOMIC DNA]</scope>
    <source>
        <strain evidence="4 7">CBS 150709</strain>
    </source>
</reference>
<evidence type="ECO:0000313" key="7">
    <source>
        <dbReference type="Proteomes" id="UP001287286"/>
    </source>
</evidence>
<evidence type="ECO:0000313" key="6">
    <source>
        <dbReference type="Proteomes" id="UP000245956"/>
    </source>
</evidence>
<evidence type="ECO:0000259" key="3">
    <source>
        <dbReference type="PROSITE" id="PS50048"/>
    </source>
</evidence>
<dbReference type="Pfam" id="PF11951">
    <property type="entry name" value="Fungal_trans_2"/>
    <property type="match status" value="1"/>
</dbReference>
<reference evidence="5" key="1">
    <citation type="submission" date="2015-05" db="EMBL/GenBank/DDBJ databases">
        <authorList>
            <person name="Wang D.B."/>
            <person name="Wang M."/>
        </authorList>
    </citation>
    <scope>NUCLEOTIDE SEQUENCE</scope>
    <source>
        <strain evidence="5">36-1</strain>
    </source>
</reference>
<dbReference type="Gene3D" id="4.10.240.10">
    <property type="entry name" value="Zn(2)-C6 fungal-type DNA-binding domain"/>
    <property type="match status" value="1"/>
</dbReference>
<dbReference type="SMART" id="SM00066">
    <property type="entry name" value="GAL4"/>
    <property type="match status" value="2"/>
</dbReference>
<reference evidence="5 6" key="2">
    <citation type="journal article" date="2016" name="Front. Microbiol.">
        <title>Genome and transcriptome sequences reveal the specific parasitism of the nematophagous Purpureocillium lilacinum 36-1.</title>
        <authorList>
            <person name="Xie J."/>
            <person name="Li S."/>
            <person name="Mo C."/>
            <person name="Xiao X."/>
            <person name="Peng D."/>
            <person name="Wang G."/>
            <person name="Xiao Y."/>
        </authorList>
    </citation>
    <scope>NUCLEOTIDE SEQUENCE [LARGE SCALE GENOMIC DNA]</scope>
    <source>
        <strain evidence="5 6">36-1</strain>
    </source>
</reference>
<feature type="region of interest" description="Disordered" evidence="2">
    <location>
        <begin position="54"/>
        <end position="75"/>
    </location>
</feature>
<dbReference type="InterPro" id="IPR036864">
    <property type="entry name" value="Zn2-C6_fun-type_DNA-bd_sf"/>
</dbReference>
<evidence type="ECO:0000256" key="1">
    <source>
        <dbReference type="ARBA" id="ARBA00023242"/>
    </source>
</evidence>
<keyword evidence="7" id="KW-1185">Reference proteome</keyword>
<dbReference type="GO" id="GO:0001228">
    <property type="term" value="F:DNA-binding transcription activator activity, RNA polymerase II-specific"/>
    <property type="evidence" value="ECO:0007669"/>
    <property type="project" value="TreeGrafter"/>
</dbReference>
<dbReference type="InterPro" id="IPR001138">
    <property type="entry name" value="Zn2Cys6_DnaBD"/>
</dbReference>
<sequence length="459" mass="50680">MVGVPGRSKGCSTCRRRKKGCDRRLPSCSQCLRLGLACGGYSRDLVWVTNVPERGVNPHPESQSSSPTAPEVDRDDEPWVVRYSRPNTQQADAAVPVFLGRHEASIGWQRRISCDESRPECSPCSQSGLLCMRPSSASPAAVTAPIRPALSAQSLEDRHFYHRFLTAAIPTLPLRSGHLWAQAATMSHSYNCLEHAILALGASHVSHSGDAHAGTRALHHRVVAIKLFNEQIGYAPTTTADADALFAAIGCLLSQTTLLPDGIVEYMTLTRVAGFVVNMVTPRFPTSIFHIFTPERHVDLLLGMVAERPKDLALIDSFTASLLLVEEICHQETERRFFSQLRRSIDALRISAQKACEAFIAALLTPTTFNNEEFVEFLKPGNHAGLLLTIHMLLLEYILGQACMGPSDDPKAEYRKNTVIRWTTGLAGSLPPQYQVYIRWPLQYCAVMARQDARSLLNP</sequence>
<evidence type="ECO:0000256" key="2">
    <source>
        <dbReference type="SAM" id="MobiDB-lite"/>
    </source>
</evidence>
<protein>
    <submittedName>
        <fullName evidence="4">Transcriptional regulator family: Fungal Specific TF</fullName>
    </submittedName>
</protein>